<accession>A0A1G7YKD9</accession>
<evidence type="ECO:0000256" key="4">
    <source>
        <dbReference type="ARBA" id="ARBA00022692"/>
    </source>
</evidence>
<dbReference type="NCBIfam" id="TIGR01845">
    <property type="entry name" value="outer_NodT"/>
    <property type="match status" value="1"/>
</dbReference>
<dbReference type="RefSeq" id="WP_093271090.1">
    <property type="nucleotide sequence ID" value="NZ_FNDD01000005.1"/>
</dbReference>
<keyword evidence="12" id="KW-1185">Reference proteome</keyword>
<comment type="similarity">
    <text evidence="2 10">Belongs to the outer membrane factor (OMF) (TC 1.B.17) family.</text>
</comment>
<evidence type="ECO:0000256" key="7">
    <source>
        <dbReference type="ARBA" id="ARBA00023139"/>
    </source>
</evidence>
<evidence type="ECO:0000256" key="6">
    <source>
        <dbReference type="ARBA" id="ARBA00023136"/>
    </source>
</evidence>
<dbReference type="Proteomes" id="UP000198854">
    <property type="component" value="Unassembled WGS sequence"/>
</dbReference>
<comment type="function">
    <text evidence="9">Could be involved in resistance to puromycin, acriflavine and tetraphenylarsonium chloride.</text>
</comment>
<dbReference type="AlphaFoldDB" id="A0A1G7YKD9"/>
<dbReference type="GO" id="GO:0009279">
    <property type="term" value="C:cell outer membrane"/>
    <property type="evidence" value="ECO:0007669"/>
    <property type="project" value="UniProtKB-SubCell"/>
</dbReference>
<dbReference type="PANTHER" id="PTHR30203">
    <property type="entry name" value="OUTER MEMBRANE CATION EFFLUX PROTEIN"/>
    <property type="match status" value="1"/>
</dbReference>
<dbReference type="OrthoDB" id="9770517at2"/>
<evidence type="ECO:0000256" key="1">
    <source>
        <dbReference type="ARBA" id="ARBA00004370"/>
    </source>
</evidence>
<keyword evidence="7 10" id="KW-0564">Palmitate</keyword>
<evidence type="ECO:0000313" key="11">
    <source>
        <dbReference type="EMBL" id="SDG96953.1"/>
    </source>
</evidence>
<evidence type="ECO:0000256" key="8">
    <source>
        <dbReference type="ARBA" id="ARBA00023288"/>
    </source>
</evidence>
<proteinExistence type="inferred from homology"/>
<comment type="subcellular location">
    <subcellularLocation>
        <location evidence="10">Cell outer membrane</location>
        <topology evidence="10">Lipid-anchor</topology>
    </subcellularLocation>
    <subcellularLocation>
        <location evidence="1">Membrane</location>
    </subcellularLocation>
</comment>
<keyword evidence="6 10" id="KW-0472">Membrane</keyword>
<dbReference type="PROSITE" id="PS51257">
    <property type="entry name" value="PROKAR_LIPOPROTEIN"/>
    <property type="match status" value="1"/>
</dbReference>
<dbReference type="GO" id="GO:0015562">
    <property type="term" value="F:efflux transmembrane transporter activity"/>
    <property type="evidence" value="ECO:0007669"/>
    <property type="project" value="InterPro"/>
</dbReference>
<reference evidence="11 12" key="1">
    <citation type="submission" date="2016-10" db="EMBL/GenBank/DDBJ databases">
        <authorList>
            <person name="de Groot N.N."/>
        </authorList>
    </citation>
    <scope>NUCLEOTIDE SEQUENCE [LARGE SCALE GENOMIC DNA]</scope>
    <source>
        <strain evidence="11 12">CGMCC 1.10228</strain>
    </source>
</reference>
<sequence>MKTNKDQNRMGKRLYISVLISSVLLGGCVNLNDKDLNADLSSLENLSYKQSLQEIAAIDWPSDRWWERYGDPQLNALIEKALNVSPSIKIAKARLAQAQGIAQQAGAVDDFQVGAGASAEMGKVSKLYKAYMPPSGWNDYGSITMDFSYDFDFWGKNHNLVAAATSDLAAAETESSAARLMLATSIANAYAELARLCDNRKTVASALAVRQKTVELLQKRYDNGLETLGSVNHAIAIRASIESELLGIKEKVALQKNAIAALTGAGPDKALMIQTPHIRLTKRFGLPSDLGIGFIGHRPDVTAARWRAAAAADRVGVAKAQFYPDVSISGFLGTQAFGLDNLFDHGNSAGSVQPAIYLPIFTGGRLDGQLNAAQASYQLAVSNYDNTLTQALHQVADVVTSSRSIDAQIDKMQEAVNAANHALQIASNRYKGGLATYLEVLVAEESVLNNERALVNLQSRVFGLDIALVHALGGGFHTSTPSAQHASSQSSQSL</sequence>
<name>A0A1G7YKD9_9VIBR</name>
<evidence type="ECO:0000256" key="5">
    <source>
        <dbReference type="ARBA" id="ARBA00022729"/>
    </source>
</evidence>
<evidence type="ECO:0000256" key="10">
    <source>
        <dbReference type="RuleBase" id="RU362097"/>
    </source>
</evidence>
<gene>
    <name evidence="11" type="ORF">SAMN04488136_105188</name>
</gene>
<evidence type="ECO:0000256" key="2">
    <source>
        <dbReference type="ARBA" id="ARBA00007613"/>
    </source>
</evidence>
<keyword evidence="3 10" id="KW-1134">Transmembrane beta strand</keyword>
<keyword evidence="8 10" id="KW-0449">Lipoprotein</keyword>
<dbReference type="Pfam" id="PF02321">
    <property type="entry name" value="OEP"/>
    <property type="match status" value="2"/>
</dbReference>
<evidence type="ECO:0000256" key="9">
    <source>
        <dbReference type="ARBA" id="ARBA00037313"/>
    </source>
</evidence>
<evidence type="ECO:0000313" key="12">
    <source>
        <dbReference type="Proteomes" id="UP000198854"/>
    </source>
</evidence>
<dbReference type="Gene3D" id="1.20.1600.10">
    <property type="entry name" value="Outer membrane efflux proteins (OEP)"/>
    <property type="match status" value="1"/>
</dbReference>
<dbReference type="PANTHER" id="PTHR30203:SF20">
    <property type="entry name" value="MULTIDRUG RESISTANCE OUTER MEMBRANE PROTEIN MDTP-RELATED"/>
    <property type="match status" value="1"/>
</dbReference>
<organism evidence="11 12">
    <name type="scientific">Vibrio xiamenensis</name>
    <dbReference type="NCBI Taxonomy" id="861298"/>
    <lineage>
        <taxon>Bacteria</taxon>
        <taxon>Pseudomonadati</taxon>
        <taxon>Pseudomonadota</taxon>
        <taxon>Gammaproteobacteria</taxon>
        <taxon>Vibrionales</taxon>
        <taxon>Vibrionaceae</taxon>
        <taxon>Vibrio</taxon>
    </lineage>
</organism>
<dbReference type="InterPro" id="IPR010131">
    <property type="entry name" value="MdtP/NodT-like"/>
</dbReference>
<dbReference type="InterPro" id="IPR003423">
    <property type="entry name" value="OMP_efflux"/>
</dbReference>
<keyword evidence="5" id="KW-0732">Signal</keyword>
<dbReference type="STRING" id="861298.SAMN04488136_105188"/>
<dbReference type="EMBL" id="FNDD01000005">
    <property type="protein sequence ID" value="SDG96953.1"/>
    <property type="molecule type" value="Genomic_DNA"/>
</dbReference>
<keyword evidence="4 10" id="KW-0812">Transmembrane</keyword>
<evidence type="ECO:0000256" key="3">
    <source>
        <dbReference type="ARBA" id="ARBA00022452"/>
    </source>
</evidence>
<protein>
    <submittedName>
        <fullName evidence="11">Efflux transporter, outer membrane factor (OMF) lipoprotein, NodT family</fullName>
    </submittedName>
</protein>
<dbReference type="SUPFAM" id="SSF56954">
    <property type="entry name" value="Outer membrane efflux proteins (OEP)"/>
    <property type="match status" value="1"/>
</dbReference>
<dbReference type="Gene3D" id="2.20.200.10">
    <property type="entry name" value="Outer membrane efflux proteins (OEP)"/>
    <property type="match status" value="1"/>
</dbReference>